<proteinExistence type="predicted"/>
<gene>
    <name evidence="2" type="ORF">BSF38_02981</name>
</gene>
<keyword evidence="1" id="KW-0812">Transmembrane</keyword>
<reference evidence="3" key="1">
    <citation type="submission" date="2016-12" db="EMBL/GenBank/DDBJ databases">
        <title>Comparative genomics of four Isosphaeraceae planctomycetes: a common pool of plasmids and glycoside hydrolase genes.</title>
        <authorList>
            <person name="Ivanova A."/>
        </authorList>
    </citation>
    <scope>NUCLEOTIDE SEQUENCE [LARGE SCALE GENOMIC DNA]</scope>
    <source>
        <strain evidence="3">PX4</strain>
    </source>
</reference>
<dbReference type="RefSeq" id="WP_076346839.1">
    <property type="nucleotide sequence ID" value="NZ_CP019082.1"/>
</dbReference>
<feature type="transmembrane region" description="Helical" evidence="1">
    <location>
        <begin position="119"/>
        <end position="141"/>
    </location>
</feature>
<name>A0A1U7CR98_9BACT</name>
<dbReference type="AlphaFoldDB" id="A0A1U7CR98"/>
<dbReference type="Proteomes" id="UP000186309">
    <property type="component" value="Chromosome"/>
</dbReference>
<evidence type="ECO:0000313" key="2">
    <source>
        <dbReference type="EMBL" id="APW61467.1"/>
    </source>
</evidence>
<feature type="transmembrane region" description="Helical" evidence="1">
    <location>
        <begin position="161"/>
        <end position="183"/>
    </location>
</feature>
<organism evidence="2 3">
    <name type="scientific">Paludisphaera borealis</name>
    <dbReference type="NCBI Taxonomy" id="1387353"/>
    <lineage>
        <taxon>Bacteria</taxon>
        <taxon>Pseudomonadati</taxon>
        <taxon>Planctomycetota</taxon>
        <taxon>Planctomycetia</taxon>
        <taxon>Isosphaerales</taxon>
        <taxon>Isosphaeraceae</taxon>
        <taxon>Paludisphaera</taxon>
    </lineage>
</organism>
<feature type="transmembrane region" description="Helical" evidence="1">
    <location>
        <begin position="34"/>
        <end position="53"/>
    </location>
</feature>
<accession>A0A1U7CR98</accession>
<sequence length="257" mass="25535">MDSNSSTVDPSTPDREVVEAVSIRRPADPCGRGLRLLTFVSCFIAGVVAWGVGETSLVRVEAKRVPLVTMGNKHDGTTAATERAALIATASRNSAVLGAALGLAMAAAGGLIRRAPTGALLRAALAGAALGGVAGGLAALGSVTLYLKASPSFENDLIPSLIMHGAISIGIGVVAAFAFGLGIGTDDTWGRRVQLLAGGGGGALLGAVAFQVVGGLLLPIDGTAEPISTTSQARFLSSVLASTFTAIGAAAGFLNSR</sequence>
<feature type="transmembrane region" description="Helical" evidence="1">
    <location>
        <begin position="235"/>
        <end position="254"/>
    </location>
</feature>
<protein>
    <submittedName>
        <fullName evidence="2">Uncharacterized protein</fullName>
    </submittedName>
</protein>
<feature type="transmembrane region" description="Helical" evidence="1">
    <location>
        <begin position="95"/>
        <end position="112"/>
    </location>
</feature>
<feature type="transmembrane region" description="Helical" evidence="1">
    <location>
        <begin position="195"/>
        <end position="220"/>
    </location>
</feature>
<keyword evidence="3" id="KW-1185">Reference proteome</keyword>
<evidence type="ECO:0000256" key="1">
    <source>
        <dbReference type="SAM" id="Phobius"/>
    </source>
</evidence>
<evidence type="ECO:0000313" key="3">
    <source>
        <dbReference type="Proteomes" id="UP000186309"/>
    </source>
</evidence>
<keyword evidence="1" id="KW-0472">Membrane</keyword>
<keyword evidence="1" id="KW-1133">Transmembrane helix</keyword>
<dbReference type="OrthoDB" id="9902216at2"/>
<dbReference type="KEGG" id="pbor:BSF38_02981"/>
<dbReference type="EMBL" id="CP019082">
    <property type="protein sequence ID" value="APW61467.1"/>
    <property type="molecule type" value="Genomic_DNA"/>
</dbReference>